<organism evidence="3 4">
    <name type="scientific">Streptacidiphilus cavernicola</name>
    <dbReference type="NCBI Taxonomy" id="3342716"/>
    <lineage>
        <taxon>Bacteria</taxon>
        <taxon>Bacillati</taxon>
        <taxon>Actinomycetota</taxon>
        <taxon>Actinomycetes</taxon>
        <taxon>Kitasatosporales</taxon>
        <taxon>Streptomycetaceae</taxon>
        <taxon>Streptacidiphilus</taxon>
    </lineage>
</organism>
<keyword evidence="2" id="KW-1133">Transmembrane helix</keyword>
<dbReference type="EMBL" id="JBHEZZ010000003">
    <property type="protein sequence ID" value="MFC1400865.1"/>
    <property type="molecule type" value="Genomic_DNA"/>
</dbReference>
<dbReference type="RefSeq" id="WP_232242343.1">
    <property type="nucleotide sequence ID" value="NZ_JBHEZZ010000003.1"/>
</dbReference>
<dbReference type="Pfam" id="PF14030">
    <property type="entry name" value="DUF4245"/>
    <property type="match status" value="1"/>
</dbReference>
<protein>
    <submittedName>
        <fullName evidence="3">DUF4245 domain-containing protein</fullName>
    </submittedName>
</protein>
<keyword evidence="4" id="KW-1185">Reference proteome</keyword>
<feature type="transmembrane region" description="Helical" evidence="2">
    <location>
        <begin position="31"/>
        <end position="49"/>
    </location>
</feature>
<proteinExistence type="predicted"/>
<feature type="region of interest" description="Disordered" evidence="1">
    <location>
        <begin position="1"/>
        <end position="23"/>
    </location>
</feature>
<feature type="compositionally biased region" description="Polar residues" evidence="1">
    <location>
        <begin position="1"/>
        <end position="16"/>
    </location>
</feature>
<accession>A0ABV6UHE0</accession>
<evidence type="ECO:0000256" key="1">
    <source>
        <dbReference type="SAM" id="MobiDB-lite"/>
    </source>
</evidence>
<sequence length="189" mass="19928">MATESAPAQTGTAPTKTQKRPGMAGKSVRDMILSLLAVMAAGFVIYYFVPHSGGDGVHPVQYQAALDSAERAAPYQVLAPTGLPSGWNATAVEYDGADPQNAEWTLGFIDPAKQYVAVRQSNGPAAAFLADATTNGVKQTATSTVDGQVWSHYQGDRYRALVLQTDKVTTVVTGTESFAGLEKFAATLK</sequence>
<evidence type="ECO:0000313" key="3">
    <source>
        <dbReference type="EMBL" id="MFC1400865.1"/>
    </source>
</evidence>
<name>A0ABV6UHE0_9ACTN</name>
<dbReference type="Proteomes" id="UP001592528">
    <property type="component" value="Unassembled WGS sequence"/>
</dbReference>
<keyword evidence="2" id="KW-0472">Membrane</keyword>
<comment type="caution">
    <text evidence="3">The sequence shown here is derived from an EMBL/GenBank/DDBJ whole genome shotgun (WGS) entry which is preliminary data.</text>
</comment>
<keyword evidence="2" id="KW-0812">Transmembrane</keyword>
<evidence type="ECO:0000313" key="4">
    <source>
        <dbReference type="Proteomes" id="UP001592528"/>
    </source>
</evidence>
<gene>
    <name evidence="3" type="ORF">ACEZDJ_06165</name>
</gene>
<dbReference type="InterPro" id="IPR025339">
    <property type="entry name" value="DUF4245"/>
</dbReference>
<reference evidence="3 4" key="1">
    <citation type="submission" date="2024-09" db="EMBL/GenBank/DDBJ databases">
        <authorList>
            <person name="Lee S.D."/>
        </authorList>
    </citation>
    <scope>NUCLEOTIDE SEQUENCE [LARGE SCALE GENOMIC DNA]</scope>
    <source>
        <strain evidence="3 4">N1-5</strain>
    </source>
</reference>
<evidence type="ECO:0000256" key="2">
    <source>
        <dbReference type="SAM" id="Phobius"/>
    </source>
</evidence>